<reference evidence="4 6" key="2">
    <citation type="submission" date="2020-08" db="EMBL/GenBank/DDBJ databases">
        <title>Sequencing the genomes of 1000 actinobacteria strains.</title>
        <authorList>
            <person name="Klenk H.-P."/>
        </authorList>
    </citation>
    <scope>NUCLEOTIDE SEQUENCE [LARGE SCALE GENOMIC DNA]</scope>
    <source>
        <strain evidence="4 6">DSM 9581</strain>
    </source>
</reference>
<keyword evidence="3" id="KW-0489">Methyltransferase</keyword>
<feature type="domain" description="Methyltransferase" evidence="1">
    <location>
        <begin position="178"/>
        <end position="291"/>
    </location>
</feature>
<dbReference type="Gene3D" id="3.40.50.150">
    <property type="entry name" value="Vaccinia Virus protein VP39"/>
    <property type="match status" value="1"/>
</dbReference>
<dbReference type="GO" id="GO:0032259">
    <property type="term" value="P:methylation"/>
    <property type="evidence" value="ECO:0007669"/>
    <property type="project" value="UniProtKB-KW"/>
</dbReference>
<dbReference type="EMBL" id="JACHDN010000001">
    <property type="protein sequence ID" value="MBB5474538.1"/>
    <property type="molecule type" value="Genomic_DNA"/>
</dbReference>
<sequence>MSSTSPTDLFEPVGASTAEVAARVLAASLGAQELAAVHAGERLGWYRALAQHGPCTPDELAGRTGTHPRYVREWLEHQASCGYVAAEDGAFRLTAGAAEVLSDADSADYLAPLGRMHAASQRVVDDLHAAYRSGGGVSWDRLGADAREAQAALNRPFFLHGLADLVAGALPGLDARLRSGARLADIGCGEGWSSVGLALAYGDLEVVGIDLDAPSVAAARRHAAVLGVEDRVRFVASDAAAVRDTGFDVVTAFECVHDMADPVAVLAAARSLVAPDGWVVVADERVAEEFTAPAGPMDRWFYGFSLTVCLPDGLSHEPSVGTGTVMRPATLDRYARAAGFSGVQVLPVEHDLFRFYRLLV</sequence>
<dbReference type="InterPro" id="IPR036388">
    <property type="entry name" value="WH-like_DNA-bd_sf"/>
</dbReference>
<keyword evidence="3" id="KW-0808">Transferase</keyword>
<dbReference type="InterPro" id="IPR029063">
    <property type="entry name" value="SAM-dependent_MTases_sf"/>
</dbReference>
<organism evidence="3 5">
    <name type="scientific">Cellulomonas hominis</name>
    <dbReference type="NCBI Taxonomy" id="156981"/>
    <lineage>
        <taxon>Bacteria</taxon>
        <taxon>Bacillati</taxon>
        <taxon>Actinomycetota</taxon>
        <taxon>Actinomycetes</taxon>
        <taxon>Micrococcales</taxon>
        <taxon>Cellulomonadaceae</taxon>
        <taxon>Cellulomonas</taxon>
    </lineage>
</organism>
<dbReference type="EMBL" id="BJVQ01000019">
    <property type="protein sequence ID" value="GEL46575.1"/>
    <property type="molecule type" value="Genomic_DNA"/>
</dbReference>
<dbReference type="InterPro" id="IPR048711">
    <property type="entry name" value="WHD_Rv2258c"/>
</dbReference>
<dbReference type="PANTHER" id="PTHR45128:SF2">
    <property type="entry name" value="METHYLTRANSFERASE DOMAIN-CONTAINING PROTEIN"/>
    <property type="match status" value="1"/>
</dbReference>
<protein>
    <submittedName>
        <fullName evidence="3">SAM-dependent methyltransferase</fullName>
    </submittedName>
</protein>
<proteinExistence type="predicted"/>
<keyword evidence="5" id="KW-1185">Reference proteome</keyword>
<evidence type="ECO:0000313" key="6">
    <source>
        <dbReference type="Proteomes" id="UP000564629"/>
    </source>
</evidence>
<dbReference type="RefSeq" id="WP_146836496.1">
    <property type="nucleotide sequence ID" value="NZ_BJVQ01000019.1"/>
</dbReference>
<dbReference type="AlphaFoldDB" id="A0A511FBH7"/>
<dbReference type="OrthoDB" id="9801363at2"/>
<dbReference type="Proteomes" id="UP000321723">
    <property type="component" value="Unassembled WGS sequence"/>
</dbReference>
<accession>A0A511FBH7</accession>
<dbReference type="InterPro" id="IPR025714">
    <property type="entry name" value="Methyltranfer_dom"/>
</dbReference>
<evidence type="ECO:0000313" key="4">
    <source>
        <dbReference type="EMBL" id="MBB5474538.1"/>
    </source>
</evidence>
<feature type="domain" description="S-adenosylmethionine-dependent methyltransferase Rv2258c-like winged HTH" evidence="2">
    <location>
        <begin position="39"/>
        <end position="100"/>
    </location>
</feature>
<gene>
    <name evidence="3" type="ORF">CHO01_16910</name>
    <name evidence="4" type="ORF">HNR08_003274</name>
</gene>
<evidence type="ECO:0000259" key="1">
    <source>
        <dbReference type="Pfam" id="PF13847"/>
    </source>
</evidence>
<dbReference type="InterPro" id="IPR036390">
    <property type="entry name" value="WH_DNA-bd_sf"/>
</dbReference>
<name>A0A511FBH7_9CELL</name>
<dbReference type="PANTHER" id="PTHR45128">
    <property type="entry name" value="METHYLTRANSFERASE TYPE 11"/>
    <property type="match status" value="1"/>
</dbReference>
<dbReference type="Gene3D" id="1.10.10.10">
    <property type="entry name" value="Winged helix-like DNA-binding domain superfamily/Winged helix DNA-binding domain"/>
    <property type="match status" value="1"/>
</dbReference>
<reference evidence="3 5" key="1">
    <citation type="submission" date="2019-07" db="EMBL/GenBank/DDBJ databases">
        <title>Whole genome shotgun sequence of Cellulomonas hominis NBRC 16055.</title>
        <authorList>
            <person name="Hosoyama A."/>
            <person name="Uohara A."/>
            <person name="Ohji S."/>
            <person name="Ichikawa N."/>
        </authorList>
    </citation>
    <scope>NUCLEOTIDE SEQUENCE [LARGE SCALE GENOMIC DNA]</scope>
    <source>
        <strain evidence="3 5">NBRC 16055</strain>
    </source>
</reference>
<dbReference type="SUPFAM" id="SSF46785">
    <property type="entry name" value="Winged helix' DNA-binding domain"/>
    <property type="match status" value="1"/>
</dbReference>
<dbReference type="Pfam" id="PF21320">
    <property type="entry name" value="WHD_Rv2258c"/>
    <property type="match status" value="1"/>
</dbReference>
<evidence type="ECO:0000259" key="2">
    <source>
        <dbReference type="Pfam" id="PF21320"/>
    </source>
</evidence>
<comment type="caution">
    <text evidence="3">The sequence shown here is derived from an EMBL/GenBank/DDBJ whole genome shotgun (WGS) entry which is preliminary data.</text>
</comment>
<evidence type="ECO:0000313" key="5">
    <source>
        <dbReference type="Proteomes" id="UP000321723"/>
    </source>
</evidence>
<dbReference type="InterPro" id="IPR053173">
    <property type="entry name" value="SAM-binding_MTase"/>
</dbReference>
<dbReference type="CDD" id="cd02440">
    <property type="entry name" value="AdoMet_MTases"/>
    <property type="match status" value="1"/>
</dbReference>
<dbReference type="Pfam" id="PF13847">
    <property type="entry name" value="Methyltransf_31"/>
    <property type="match status" value="1"/>
</dbReference>
<dbReference type="Proteomes" id="UP000564629">
    <property type="component" value="Unassembled WGS sequence"/>
</dbReference>
<dbReference type="GO" id="GO:0008168">
    <property type="term" value="F:methyltransferase activity"/>
    <property type="evidence" value="ECO:0007669"/>
    <property type="project" value="UniProtKB-KW"/>
</dbReference>
<dbReference type="SUPFAM" id="SSF53335">
    <property type="entry name" value="S-adenosyl-L-methionine-dependent methyltransferases"/>
    <property type="match status" value="1"/>
</dbReference>
<evidence type="ECO:0000313" key="3">
    <source>
        <dbReference type="EMBL" id="GEL46575.1"/>
    </source>
</evidence>